<dbReference type="EMBL" id="CM031826">
    <property type="protein sequence ID" value="KAG6726534.1"/>
    <property type="molecule type" value="Genomic_DNA"/>
</dbReference>
<feature type="transmembrane region" description="Helical" evidence="8">
    <location>
        <begin position="176"/>
        <end position="202"/>
    </location>
</feature>
<evidence type="ECO:0000313" key="12">
    <source>
        <dbReference type="Proteomes" id="UP000811246"/>
    </source>
</evidence>
<feature type="region of interest" description="Disordered" evidence="9">
    <location>
        <begin position="57"/>
        <end position="80"/>
    </location>
</feature>
<evidence type="ECO:0000256" key="8">
    <source>
        <dbReference type="RuleBase" id="RU361233"/>
    </source>
</evidence>
<proteinExistence type="inferred from homology"/>
<dbReference type="Pfam" id="PF04535">
    <property type="entry name" value="CASP_dom"/>
    <property type="match status" value="1"/>
</dbReference>
<evidence type="ECO:0000256" key="5">
    <source>
        <dbReference type="ARBA" id="ARBA00022692"/>
    </source>
</evidence>
<protein>
    <recommendedName>
        <fullName evidence="8">CASP-like protein</fullName>
    </recommendedName>
</protein>
<evidence type="ECO:0000256" key="2">
    <source>
        <dbReference type="ARBA" id="ARBA00007651"/>
    </source>
</evidence>
<dbReference type="PANTHER" id="PTHR36488:SF8">
    <property type="entry name" value="CASP-LIKE PROTEIN 1U1"/>
    <property type="match status" value="1"/>
</dbReference>
<keyword evidence="6 8" id="KW-1133">Transmembrane helix</keyword>
<evidence type="ECO:0000256" key="6">
    <source>
        <dbReference type="ARBA" id="ARBA00022989"/>
    </source>
</evidence>
<dbReference type="Proteomes" id="UP000811246">
    <property type="component" value="Chromosome 2"/>
</dbReference>
<evidence type="ECO:0000256" key="3">
    <source>
        <dbReference type="ARBA" id="ARBA00011489"/>
    </source>
</evidence>
<keyword evidence="5 8" id="KW-0812">Transmembrane</keyword>
<evidence type="ECO:0000256" key="4">
    <source>
        <dbReference type="ARBA" id="ARBA00022475"/>
    </source>
</evidence>
<accession>A0A922K2S5</accession>
<sequence>MISDIYIYIYIYIYKYIYAHTRILFIIFRLSKSTSIYIFIYSTRSSLLTLKDHRSMASSTDPKSDQEYGKGAPPPPQPRPDAPAVVNYFAVDVALRVLLFAAAVTGVVVIVTSDQTKWVPSINGFGYRKAKFNHSPAFIYYVVAMSIAGLYALITILASISVLFKPNFQTKLLLHLAFLDVLILGIVASATGSAGGVAYVGLKGNKHVGWIKVCSTYDKFCQHLAGSLAVSLFACVLLVFLTWLSIFSLHARIHKY</sequence>
<dbReference type="NCBIfam" id="TIGR01569">
    <property type="entry name" value="A_tha_TIGR01569"/>
    <property type="match status" value="1"/>
</dbReference>
<feature type="transmembrane region" description="Helical" evidence="8">
    <location>
        <begin position="138"/>
        <end position="164"/>
    </location>
</feature>
<evidence type="ECO:0000259" key="10">
    <source>
        <dbReference type="Pfam" id="PF04535"/>
    </source>
</evidence>
<evidence type="ECO:0000256" key="1">
    <source>
        <dbReference type="ARBA" id="ARBA00004651"/>
    </source>
</evidence>
<feature type="transmembrane region" description="Helical" evidence="8">
    <location>
        <begin position="222"/>
        <end position="247"/>
    </location>
</feature>
<comment type="caution">
    <text evidence="11">The sequence shown here is derived from an EMBL/GenBank/DDBJ whole genome shotgun (WGS) entry which is preliminary data.</text>
</comment>
<comment type="similarity">
    <text evidence="2 8">Belongs to the Casparian strip membrane proteins (CASP) family.</text>
</comment>
<name>A0A922K2S5_CARIL</name>
<dbReference type="InterPro" id="IPR006459">
    <property type="entry name" value="CASP/CASPL"/>
</dbReference>
<feature type="transmembrane region" description="Helical" evidence="8">
    <location>
        <begin position="93"/>
        <end position="111"/>
    </location>
</feature>
<dbReference type="PANTHER" id="PTHR36488">
    <property type="entry name" value="CASP-LIKE PROTEIN 1U1"/>
    <property type="match status" value="1"/>
</dbReference>
<evidence type="ECO:0000256" key="9">
    <source>
        <dbReference type="SAM" id="MobiDB-lite"/>
    </source>
</evidence>
<organism evidence="11 12">
    <name type="scientific">Carya illinoinensis</name>
    <name type="common">Pecan</name>
    <dbReference type="NCBI Taxonomy" id="32201"/>
    <lineage>
        <taxon>Eukaryota</taxon>
        <taxon>Viridiplantae</taxon>
        <taxon>Streptophyta</taxon>
        <taxon>Embryophyta</taxon>
        <taxon>Tracheophyta</taxon>
        <taxon>Spermatophyta</taxon>
        <taxon>Magnoliopsida</taxon>
        <taxon>eudicotyledons</taxon>
        <taxon>Gunneridae</taxon>
        <taxon>Pentapetalae</taxon>
        <taxon>rosids</taxon>
        <taxon>fabids</taxon>
        <taxon>Fagales</taxon>
        <taxon>Juglandaceae</taxon>
        <taxon>Carya</taxon>
    </lineage>
</organism>
<comment type="subunit">
    <text evidence="3 8">Homodimer and heterodimers.</text>
</comment>
<feature type="transmembrane region" description="Helical" evidence="8">
    <location>
        <begin position="6"/>
        <end position="28"/>
    </location>
</feature>
<feature type="domain" description="Casparian strip membrane protein" evidence="10">
    <location>
        <begin position="91"/>
        <end position="237"/>
    </location>
</feature>
<comment type="subcellular location">
    <subcellularLocation>
        <location evidence="1 8">Cell membrane</location>
        <topology evidence="1 8">Multi-pass membrane protein</topology>
    </subcellularLocation>
</comment>
<reference evidence="11" key="1">
    <citation type="submission" date="2021-01" db="EMBL/GenBank/DDBJ databases">
        <authorList>
            <person name="Lovell J.T."/>
            <person name="Bentley N."/>
            <person name="Bhattarai G."/>
            <person name="Jenkins J.W."/>
            <person name="Sreedasyam A."/>
            <person name="Alarcon Y."/>
            <person name="Bock C."/>
            <person name="Boston L."/>
            <person name="Carlson J."/>
            <person name="Cervantes K."/>
            <person name="Clermont K."/>
            <person name="Krom N."/>
            <person name="Kubenka K."/>
            <person name="Mamidi S."/>
            <person name="Mattison C."/>
            <person name="Monteros M."/>
            <person name="Pisani C."/>
            <person name="Plott C."/>
            <person name="Rajasekar S."/>
            <person name="Rhein H.S."/>
            <person name="Rohla C."/>
            <person name="Song M."/>
            <person name="Hilaire R.S."/>
            <person name="Shu S."/>
            <person name="Wells L."/>
            <person name="Wang X."/>
            <person name="Webber J."/>
            <person name="Heerema R.J."/>
            <person name="Klein P."/>
            <person name="Conner P."/>
            <person name="Grauke L."/>
            <person name="Grimwood J."/>
            <person name="Schmutz J."/>
            <person name="Randall J.J."/>
        </authorList>
    </citation>
    <scope>NUCLEOTIDE SEQUENCE</scope>
    <source>
        <tissue evidence="11">Leaf</tissue>
    </source>
</reference>
<dbReference type="GO" id="GO:0005886">
    <property type="term" value="C:plasma membrane"/>
    <property type="evidence" value="ECO:0007669"/>
    <property type="project" value="UniProtKB-SubCell"/>
</dbReference>
<gene>
    <name evidence="11" type="ORF">I3842_02G085200</name>
</gene>
<keyword evidence="7 8" id="KW-0472">Membrane</keyword>
<keyword evidence="4 8" id="KW-1003">Cell membrane</keyword>
<dbReference type="InterPro" id="IPR006702">
    <property type="entry name" value="CASP_dom"/>
</dbReference>
<comment type="caution">
    <text evidence="8">Lacks conserved residue(s) required for the propagation of feature annotation.</text>
</comment>
<evidence type="ECO:0000313" key="11">
    <source>
        <dbReference type="EMBL" id="KAG6726534.1"/>
    </source>
</evidence>
<evidence type="ECO:0000256" key="7">
    <source>
        <dbReference type="ARBA" id="ARBA00023136"/>
    </source>
</evidence>
<dbReference type="InterPro" id="IPR044173">
    <property type="entry name" value="CASPL"/>
</dbReference>
<dbReference type="AlphaFoldDB" id="A0A922K2S5"/>